<dbReference type="EC" id="2.4.1.227" evidence="10"/>
<dbReference type="GO" id="GO:0009252">
    <property type="term" value="P:peptidoglycan biosynthetic process"/>
    <property type="evidence" value="ECO:0007669"/>
    <property type="project" value="UniProtKB-UniRule"/>
</dbReference>
<keyword evidence="9 10" id="KW-0961">Cell wall biogenesis/degradation</keyword>
<dbReference type="PANTHER" id="PTHR21015">
    <property type="entry name" value="UDP-N-ACETYLGLUCOSAMINE--N-ACETYLMURAMYL-(PENTAPEPTIDE) PYROPHOSPHORYL-UNDECAPRENOL N-ACETYLGLUCOSAMINE TRANSFERASE 1"/>
    <property type="match status" value="1"/>
</dbReference>
<keyword evidence="4 10" id="KW-0808">Transferase</keyword>
<feature type="binding site" evidence="10">
    <location>
        <begin position="14"/>
        <end position="16"/>
    </location>
    <ligand>
        <name>UDP-N-acetyl-alpha-D-glucosamine</name>
        <dbReference type="ChEBI" id="CHEBI:57705"/>
    </ligand>
</feature>
<keyword evidence="10" id="KW-0997">Cell inner membrane</keyword>
<evidence type="ECO:0000259" key="12">
    <source>
        <dbReference type="Pfam" id="PF03033"/>
    </source>
</evidence>
<dbReference type="GO" id="GO:0051991">
    <property type="term" value="F:UDP-N-acetyl-D-glucosamine:N-acetylmuramoyl-L-alanyl-D-glutamyl-meso-2,6-diaminopimelyl-D-alanyl-D-alanine-diphosphoundecaprenol 4-beta-N-acetylglucosaminlytransferase activity"/>
    <property type="evidence" value="ECO:0007669"/>
    <property type="project" value="RHEA"/>
</dbReference>
<evidence type="ECO:0000313" key="14">
    <source>
        <dbReference type="EMBL" id="AGF80002.1"/>
    </source>
</evidence>
<dbReference type="RefSeq" id="WP_015405684.1">
    <property type="nucleotide sequence ID" value="NC_020304.1"/>
</dbReference>
<keyword evidence="6 10" id="KW-0573">Peptidoglycan synthesis</keyword>
<feature type="binding site" evidence="10">
    <location>
        <position position="128"/>
    </location>
    <ligand>
        <name>UDP-N-acetyl-alpha-D-glucosamine</name>
        <dbReference type="ChEBI" id="CHEBI:57705"/>
    </ligand>
</feature>
<dbReference type="GO" id="GO:0071555">
    <property type="term" value="P:cell wall organization"/>
    <property type="evidence" value="ECO:0007669"/>
    <property type="project" value="UniProtKB-KW"/>
</dbReference>
<keyword evidence="15" id="KW-1185">Reference proteome</keyword>
<dbReference type="HOGENOM" id="CLU_037404_2_0_7"/>
<dbReference type="SUPFAM" id="SSF53756">
    <property type="entry name" value="UDP-Glycosyltransferase/glycogen phosphorylase"/>
    <property type="match status" value="1"/>
</dbReference>
<dbReference type="OrthoDB" id="9808936at2"/>
<evidence type="ECO:0000256" key="6">
    <source>
        <dbReference type="ARBA" id="ARBA00022984"/>
    </source>
</evidence>
<keyword evidence="5 10" id="KW-0133">Cell shape</keyword>
<dbReference type="Pfam" id="PF04101">
    <property type="entry name" value="Glyco_tran_28_C"/>
    <property type="match status" value="1"/>
</dbReference>
<dbReference type="CDD" id="cd03785">
    <property type="entry name" value="GT28_MurG"/>
    <property type="match status" value="1"/>
</dbReference>
<keyword evidence="11" id="KW-1133">Transmembrane helix</keyword>
<dbReference type="EMBL" id="CP003985">
    <property type="protein sequence ID" value="AGF80002.1"/>
    <property type="molecule type" value="Genomic_DNA"/>
</dbReference>
<evidence type="ECO:0000256" key="9">
    <source>
        <dbReference type="ARBA" id="ARBA00023316"/>
    </source>
</evidence>
<evidence type="ECO:0000259" key="13">
    <source>
        <dbReference type="Pfam" id="PF04101"/>
    </source>
</evidence>
<comment type="caution">
    <text evidence="10">Lacks conserved residue(s) required for the propagation of feature annotation.</text>
</comment>
<comment type="similarity">
    <text evidence="10">Belongs to the glycosyltransferase 28 family. MurG subfamily.</text>
</comment>
<comment type="catalytic activity">
    <reaction evidence="10">
        <text>di-trans,octa-cis-undecaprenyl diphospho-N-acetyl-alpha-D-muramoyl-L-alanyl-D-glutamyl-meso-2,6-diaminopimeloyl-D-alanyl-D-alanine + UDP-N-acetyl-alpha-D-glucosamine = di-trans,octa-cis-undecaprenyl diphospho-[N-acetyl-alpha-D-glucosaminyl-(1-&gt;4)]-N-acetyl-alpha-D-muramoyl-L-alanyl-D-glutamyl-meso-2,6-diaminopimeloyl-D-alanyl-D-alanine + UDP + H(+)</text>
        <dbReference type="Rhea" id="RHEA:31227"/>
        <dbReference type="ChEBI" id="CHEBI:15378"/>
        <dbReference type="ChEBI" id="CHEBI:57705"/>
        <dbReference type="ChEBI" id="CHEBI:58223"/>
        <dbReference type="ChEBI" id="CHEBI:61387"/>
        <dbReference type="ChEBI" id="CHEBI:61388"/>
        <dbReference type="EC" id="2.4.1.227"/>
    </reaction>
</comment>
<feature type="domain" description="Glycosyltransferase family 28 N-terminal" evidence="12">
    <location>
        <begin position="8"/>
        <end position="145"/>
    </location>
</feature>
<keyword evidence="8 10" id="KW-0131">Cell cycle</keyword>
<feature type="binding site" evidence="10">
    <location>
        <position position="295"/>
    </location>
    <ligand>
        <name>UDP-N-acetyl-alpha-D-glucosamine</name>
        <dbReference type="ChEBI" id="CHEBI:57705"/>
    </ligand>
</feature>
<dbReference type="GO" id="GO:0005975">
    <property type="term" value="P:carbohydrate metabolic process"/>
    <property type="evidence" value="ECO:0007669"/>
    <property type="project" value="InterPro"/>
</dbReference>
<dbReference type="Proteomes" id="UP000011721">
    <property type="component" value="Chromosome"/>
</dbReference>
<evidence type="ECO:0000256" key="7">
    <source>
        <dbReference type="ARBA" id="ARBA00023136"/>
    </source>
</evidence>
<dbReference type="PANTHER" id="PTHR21015:SF22">
    <property type="entry name" value="GLYCOSYLTRANSFERASE"/>
    <property type="match status" value="1"/>
</dbReference>
<sequence>MTTPIRLMLTGGGTGGHLFPAIATAEAMCERLPGTEVLFVGTGRRMDKAGLEQYGYATCSIHSKGLKGKNLLSLLLGILVLPVSCLEAMYHILRFKPDIVVGVGGYVTGPVMIAAKFFGKPTLIHEQNSIPGLANRKLGTMVARICLSLPGSERSFPQEKTVLTGNPVRSEILKLSESGDSPDDKPLVLLVLGGSLGAHRVNELVSTAFTLGLSGLKNIRVIHQTGPEDAEEVEAIYKRNGVDATVAPFFTDMAAIYKEADLLVSRAGATTLAELAVLGKPALLIPYPYAADNHQEKNAEYYVQAGGALMFVERDLTAEVLAEQLVQFFENPAKLKKMSRAMKSRAFPKAAEHIVDECLGLLNHTPQP</sequence>
<evidence type="ECO:0000256" key="4">
    <source>
        <dbReference type="ARBA" id="ARBA00022679"/>
    </source>
</evidence>
<evidence type="ECO:0000313" key="15">
    <source>
        <dbReference type="Proteomes" id="UP000011721"/>
    </source>
</evidence>
<dbReference type="Pfam" id="PF03033">
    <property type="entry name" value="Glyco_transf_28"/>
    <property type="match status" value="1"/>
</dbReference>
<dbReference type="NCBIfam" id="TIGR01133">
    <property type="entry name" value="murG"/>
    <property type="match status" value="1"/>
</dbReference>
<keyword evidence="1 10" id="KW-1003">Cell membrane</keyword>
<proteinExistence type="inferred from homology"/>
<dbReference type="InterPro" id="IPR006009">
    <property type="entry name" value="GlcNAc_MurG"/>
</dbReference>
<comment type="subcellular location">
    <subcellularLocation>
        <location evidence="10">Cell inner membrane</location>
        <topology evidence="10">Peripheral membrane protein</topology>
        <orientation evidence="10">Cytoplasmic side</orientation>
    </subcellularLocation>
</comment>
<dbReference type="STRING" id="1167006.UWK_03486"/>
<evidence type="ECO:0000256" key="2">
    <source>
        <dbReference type="ARBA" id="ARBA00022618"/>
    </source>
</evidence>
<keyword evidence="2 10" id="KW-0132">Cell division</keyword>
<dbReference type="KEGG" id="dsf:UWK_03486"/>
<reference evidence="15" key="1">
    <citation type="journal article" date="2013" name="Stand. Genomic Sci.">
        <title>Complete genome sequence of Desulfocapsa sulfexigens, a marine deltaproteobacterium specialized in disproportionating inorganic sulfur compounds.</title>
        <authorList>
            <person name="Finster K.W."/>
            <person name="Kjeldsen K.U."/>
            <person name="Kube M."/>
            <person name="Reinhardt R."/>
            <person name="Mussmann M."/>
            <person name="Amann R."/>
            <person name="Schreiber L."/>
        </authorList>
    </citation>
    <scope>NUCLEOTIDE SEQUENCE [LARGE SCALE GENOMIC DNA]</scope>
    <source>
        <strain evidence="15">DSM 10523 / SB164P1</strain>
    </source>
</reference>
<evidence type="ECO:0000256" key="1">
    <source>
        <dbReference type="ARBA" id="ARBA00022475"/>
    </source>
</evidence>
<gene>
    <name evidence="10" type="primary">murG</name>
    <name evidence="14" type="ordered locus">UWK_03486</name>
</gene>
<name>M1PEN3_DESSD</name>
<dbReference type="AlphaFoldDB" id="M1PEN3"/>
<dbReference type="GO" id="GO:0008360">
    <property type="term" value="P:regulation of cell shape"/>
    <property type="evidence" value="ECO:0007669"/>
    <property type="project" value="UniProtKB-KW"/>
</dbReference>
<dbReference type="Gene3D" id="3.40.50.2000">
    <property type="entry name" value="Glycogen Phosphorylase B"/>
    <property type="match status" value="2"/>
</dbReference>
<dbReference type="InterPro" id="IPR004276">
    <property type="entry name" value="GlycoTrans_28_N"/>
</dbReference>
<evidence type="ECO:0000256" key="3">
    <source>
        <dbReference type="ARBA" id="ARBA00022676"/>
    </source>
</evidence>
<organism evidence="14 15">
    <name type="scientific">Desulfocapsa sulfexigens (strain DSM 10523 / SB164P1)</name>
    <dbReference type="NCBI Taxonomy" id="1167006"/>
    <lineage>
        <taxon>Bacteria</taxon>
        <taxon>Pseudomonadati</taxon>
        <taxon>Thermodesulfobacteriota</taxon>
        <taxon>Desulfobulbia</taxon>
        <taxon>Desulfobulbales</taxon>
        <taxon>Desulfocapsaceae</taxon>
        <taxon>Desulfocapsa</taxon>
    </lineage>
</organism>
<dbReference type="UniPathway" id="UPA00219"/>
<evidence type="ECO:0000256" key="5">
    <source>
        <dbReference type="ARBA" id="ARBA00022960"/>
    </source>
</evidence>
<keyword evidence="11" id="KW-0812">Transmembrane</keyword>
<dbReference type="eggNOG" id="COG0707">
    <property type="taxonomic scope" value="Bacteria"/>
</dbReference>
<feature type="domain" description="Glycosyl transferase family 28 C-terminal" evidence="13">
    <location>
        <begin position="188"/>
        <end position="353"/>
    </location>
</feature>
<keyword evidence="7 10" id="KW-0472">Membrane</keyword>
<keyword evidence="3 10" id="KW-0328">Glycosyltransferase</keyword>
<feature type="binding site" evidence="10">
    <location>
        <position position="169"/>
    </location>
    <ligand>
        <name>UDP-N-acetyl-alpha-D-glucosamine</name>
        <dbReference type="ChEBI" id="CHEBI:57705"/>
    </ligand>
</feature>
<accession>M1PEN3</accession>
<protein>
    <recommendedName>
        <fullName evidence="10">UDP-N-acetylglucosamine--N-acetylmuramyl-(pentapeptide) pyrophosphoryl-undecaprenol N-acetylglucosamine transferase</fullName>
        <ecNumber evidence="10">2.4.1.227</ecNumber>
    </recommendedName>
    <alternativeName>
        <fullName evidence="10">Undecaprenyl-PP-MurNAc-pentapeptide-UDPGlcNAc GlcNAc transferase</fullName>
    </alternativeName>
</protein>
<evidence type="ECO:0000256" key="8">
    <source>
        <dbReference type="ARBA" id="ARBA00023306"/>
    </source>
</evidence>
<dbReference type="PATRIC" id="fig|1167006.5.peg.3749"/>
<dbReference type="GO" id="GO:0005886">
    <property type="term" value="C:plasma membrane"/>
    <property type="evidence" value="ECO:0007669"/>
    <property type="project" value="UniProtKB-SubCell"/>
</dbReference>
<dbReference type="InterPro" id="IPR007235">
    <property type="entry name" value="Glyco_trans_28_C"/>
</dbReference>
<feature type="transmembrane region" description="Helical" evidence="11">
    <location>
        <begin position="71"/>
        <end position="93"/>
    </location>
</feature>
<evidence type="ECO:0000256" key="11">
    <source>
        <dbReference type="SAM" id="Phobius"/>
    </source>
</evidence>
<dbReference type="GO" id="GO:0050511">
    <property type="term" value="F:undecaprenyldiphospho-muramoylpentapeptide beta-N-acetylglucosaminyltransferase activity"/>
    <property type="evidence" value="ECO:0007669"/>
    <property type="project" value="UniProtKB-UniRule"/>
</dbReference>
<feature type="binding site" evidence="10">
    <location>
        <position position="195"/>
    </location>
    <ligand>
        <name>UDP-N-acetyl-alpha-D-glucosamine</name>
        <dbReference type="ChEBI" id="CHEBI:57705"/>
    </ligand>
</feature>
<dbReference type="GO" id="GO:0051301">
    <property type="term" value="P:cell division"/>
    <property type="evidence" value="ECO:0007669"/>
    <property type="project" value="UniProtKB-KW"/>
</dbReference>
<comment type="pathway">
    <text evidence="10">Cell wall biogenesis; peptidoglycan biosynthesis.</text>
</comment>
<dbReference type="HAMAP" id="MF_00033">
    <property type="entry name" value="MurG"/>
    <property type="match status" value="1"/>
</dbReference>
<comment type="function">
    <text evidence="10">Cell wall formation. Catalyzes the transfer of a GlcNAc subunit on undecaprenyl-pyrophosphoryl-MurNAc-pentapeptide (lipid intermediate I) to form undecaprenyl-pyrophosphoryl-MurNAc-(pentapeptide)GlcNAc (lipid intermediate II).</text>
</comment>
<evidence type="ECO:0000256" key="10">
    <source>
        <dbReference type="HAMAP-Rule" id="MF_00033"/>
    </source>
</evidence>